<dbReference type="Proteomes" id="UP001054821">
    <property type="component" value="Chromosome 7"/>
</dbReference>
<keyword evidence="2" id="KW-1185">Reference proteome</keyword>
<proteinExistence type="predicted"/>
<sequence>MEMYVIERDEIDHGVELDPREGQKCQAYYAEWYAVKKEEVDKLTKIGFIREVNYPNLLANVVMVRKTLVKWQVDLVLHKVILATRKPADGSLGLTWELPYRVIDIVCPSAYRLRDLKGANLPHPWNAGHLKKYYQ</sequence>
<dbReference type="EMBL" id="JAJFAZ020000007">
    <property type="protein sequence ID" value="KAI5317160.1"/>
    <property type="molecule type" value="Genomic_DNA"/>
</dbReference>
<organism evidence="1 2">
    <name type="scientific">Prunus dulcis</name>
    <name type="common">Almond</name>
    <name type="synonym">Amygdalus dulcis</name>
    <dbReference type="NCBI Taxonomy" id="3755"/>
    <lineage>
        <taxon>Eukaryota</taxon>
        <taxon>Viridiplantae</taxon>
        <taxon>Streptophyta</taxon>
        <taxon>Embryophyta</taxon>
        <taxon>Tracheophyta</taxon>
        <taxon>Spermatophyta</taxon>
        <taxon>Magnoliopsida</taxon>
        <taxon>eudicotyledons</taxon>
        <taxon>Gunneridae</taxon>
        <taxon>Pentapetalae</taxon>
        <taxon>rosids</taxon>
        <taxon>fabids</taxon>
        <taxon>Rosales</taxon>
        <taxon>Rosaceae</taxon>
        <taxon>Amygdaloideae</taxon>
        <taxon>Amygdaleae</taxon>
        <taxon>Prunus</taxon>
    </lineage>
</organism>
<accession>A0AAD4V214</accession>
<comment type="caution">
    <text evidence="1">The sequence shown here is derived from an EMBL/GenBank/DDBJ whole genome shotgun (WGS) entry which is preliminary data.</text>
</comment>
<evidence type="ECO:0000313" key="2">
    <source>
        <dbReference type="Proteomes" id="UP001054821"/>
    </source>
</evidence>
<gene>
    <name evidence="1" type="ORF">L3X38_036867</name>
</gene>
<dbReference type="Gene3D" id="3.10.10.10">
    <property type="entry name" value="HIV Type 1 Reverse Transcriptase, subunit A, domain 1"/>
    <property type="match status" value="1"/>
</dbReference>
<dbReference type="AlphaFoldDB" id="A0AAD4V214"/>
<evidence type="ECO:0000313" key="1">
    <source>
        <dbReference type="EMBL" id="KAI5317160.1"/>
    </source>
</evidence>
<protein>
    <submittedName>
        <fullName evidence="1">Uncharacterized protein</fullName>
    </submittedName>
</protein>
<name>A0AAD4V214_PRUDU</name>
<reference evidence="1 2" key="1">
    <citation type="journal article" date="2022" name="G3 (Bethesda)">
        <title>Whole-genome sequence and methylome profiling of the almond [Prunus dulcis (Mill.) D.A. Webb] cultivar 'Nonpareil'.</title>
        <authorList>
            <person name="D'Amico-Willman K.M."/>
            <person name="Ouma W.Z."/>
            <person name="Meulia T."/>
            <person name="Sideli G.M."/>
            <person name="Gradziel T.M."/>
            <person name="Fresnedo-Ramirez J."/>
        </authorList>
    </citation>
    <scope>NUCLEOTIDE SEQUENCE [LARGE SCALE GENOMIC DNA]</scope>
    <source>
        <strain evidence="1">Clone GOH B32 T37-40</strain>
    </source>
</reference>